<dbReference type="Pfam" id="PF10924">
    <property type="entry name" value="DUF2711"/>
    <property type="match status" value="1"/>
</dbReference>
<dbReference type="AlphaFoldDB" id="A0A6A8DJT6"/>
<accession>A0A6A8DJT6</accession>
<protein>
    <submittedName>
        <fullName evidence="1">DUF2711 family protein</fullName>
    </submittedName>
</protein>
<organism evidence="1 2">
    <name type="scientific">Aquibacillus halophilus</name>
    <dbReference type="NCBI Taxonomy" id="930132"/>
    <lineage>
        <taxon>Bacteria</taxon>
        <taxon>Bacillati</taxon>
        <taxon>Bacillota</taxon>
        <taxon>Bacilli</taxon>
        <taxon>Bacillales</taxon>
        <taxon>Bacillaceae</taxon>
        <taxon>Aquibacillus</taxon>
    </lineage>
</organism>
<evidence type="ECO:0000313" key="1">
    <source>
        <dbReference type="EMBL" id="MRH43247.1"/>
    </source>
</evidence>
<sequence length="53" mass="6305">MDFFYPIGNDPENEPLLELLPAGYKFAAKIFYPFIKMPKLWNSNNMVVFYKEI</sequence>
<dbReference type="EMBL" id="WJNG01000008">
    <property type="protein sequence ID" value="MRH43247.1"/>
    <property type="molecule type" value="Genomic_DNA"/>
</dbReference>
<dbReference type="Proteomes" id="UP000799092">
    <property type="component" value="Unassembled WGS sequence"/>
</dbReference>
<comment type="caution">
    <text evidence="1">The sequence shown here is derived from an EMBL/GenBank/DDBJ whole genome shotgun (WGS) entry which is preliminary data.</text>
</comment>
<dbReference type="RefSeq" id="WP_153736882.1">
    <property type="nucleotide sequence ID" value="NZ_WJNG01000008.1"/>
</dbReference>
<reference evidence="1" key="1">
    <citation type="submission" date="2019-11" db="EMBL/GenBank/DDBJ databases">
        <authorList>
            <person name="Li J."/>
        </authorList>
    </citation>
    <scope>NUCLEOTIDE SEQUENCE</scope>
    <source>
        <strain evidence="1">B6B</strain>
    </source>
</reference>
<evidence type="ECO:0000313" key="2">
    <source>
        <dbReference type="Proteomes" id="UP000799092"/>
    </source>
</evidence>
<keyword evidence="2" id="KW-1185">Reference proteome</keyword>
<dbReference type="OrthoDB" id="2924040at2"/>
<gene>
    <name evidence="1" type="ORF">GH741_11205</name>
</gene>
<dbReference type="InterPro" id="IPR024250">
    <property type="entry name" value="DUF2711"/>
</dbReference>
<proteinExistence type="predicted"/>
<name>A0A6A8DJT6_9BACI</name>